<feature type="domain" description="PAS" evidence="16">
    <location>
        <begin position="273"/>
        <end position="347"/>
    </location>
</feature>
<dbReference type="Pfam" id="PF08448">
    <property type="entry name" value="PAS_4"/>
    <property type="match status" value="1"/>
</dbReference>
<dbReference type="Pfam" id="PF02518">
    <property type="entry name" value="HATPase_c"/>
    <property type="match status" value="1"/>
</dbReference>
<dbReference type="InterPro" id="IPR005467">
    <property type="entry name" value="His_kinase_dom"/>
</dbReference>
<dbReference type="CDD" id="cd00130">
    <property type="entry name" value="PAS"/>
    <property type="match status" value="1"/>
</dbReference>
<keyword evidence="10 18" id="KW-0067">ATP-binding</keyword>
<accession>A0AAE4B356</accession>
<dbReference type="InterPro" id="IPR050351">
    <property type="entry name" value="BphY/WalK/GraS-like"/>
</dbReference>
<dbReference type="Gene3D" id="3.30.565.10">
    <property type="entry name" value="Histidine kinase-like ATPase, C-terminal domain"/>
    <property type="match status" value="1"/>
</dbReference>
<reference evidence="18" key="2">
    <citation type="submission" date="2023-02" db="EMBL/GenBank/DDBJ databases">
        <title>'Rhodoalgimonas zhirmunskyi' gen. nov., isolated from a red alga.</title>
        <authorList>
            <person name="Nedashkovskaya O.I."/>
            <person name="Otstavnykh N.Y."/>
            <person name="Bystritskaya E.P."/>
            <person name="Balabanova L.A."/>
            <person name="Isaeva M.P."/>
        </authorList>
    </citation>
    <scope>NUCLEOTIDE SEQUENCE</scope>
    <source>
        <strain evidence="18">KCTC 52189</strain>
    </source>
</reference>
<dbReference type="SMART" id="SM00387">
    <property type="entry name" value="HATPase_c"/>
    <property type="match status" value="1"/>
</dbReference>
<evidence type="ECO:0000256" key="12">
    <source>
        <dbReference type="ARBA" id="ARBA00023012"/>
    </source>
</evidence>
<dbReference type="InterPro" id="IPR036097">
    <property type="entry name" value="HisK_dim/P_sf"/>
</dbReference>
<dbReference type="InterPro" id="IPR003661">
    <property type="entry name" value="HisK_dim/P_dom"/>
</dbReference>
<comment type="subcellular location">
    <subcellularLocation>
        <location evidence="2">Cell membrane</location>
        <topology evidence="2">Multi-pass membrane protein</topology>
    </subcellularLocation>
</comment>
<name>A0AAE4B356_9RHOB</name>
<evidence type="ECO:0000313" key="18">
    <source>
        <dbReference type="EMBL" id="MDQ2088925.1"/>
    </source>
</evidence>
<evidence type="ECO:0000256" key="10">
    <source>
        <dbReference type="ARBA" id="ARBA00022840"/>
    </source>
</evidence>
<proteinExistence type="predicted"/>
<dbReference type="Pfam" id="PF00672">
    <property type="entry name" value="HAMP"/>
    <property type="match status" value="1"/>
</dbReference>
<keyword evidence="5" id="KW-0597">Phosphoprotein</keyword>
<feature type="domain" description="HAMP" evidence="17">
    <location>
        <begin position="216"/>
        <end position="268"/>
    </location>
</feature>
<feature type="transmembrane region" description="Helical" evidence="14">
    <location>
        <begin position="192"/>
        <end position="214"/>
    </location>
</feature>
<dbReference type="SUPFAM" id="SSF55874">
    <property type="entry name" value="ATPase domain of HSP90 chaperone/DNA topoisomerase II/histidine kinase"/>
    <property type="match status" value="1"/>
</dbReference>
<evidence type="ECO:0000313" key="19">
    <source>
        <dbReference type="Proteomes" id="UP001226762"/>
    </source>
</evidence>
<dbReference type="SUPFAM" id="SSF55785">
    <property type="entry name" value="PYP-like sensor domain (PAS domain)"/>
    <property type="match status" value="1"/>
</dbReference>
<evidence type="ECO:0000259" key="16">
    <source>
        <dbReference type="PROSITE" id="PS50112"/>
    </source>
</evidence>
<dbReference type="Pfam" id="PF00512">
    <property type="entry name" value="HisKA"/>
    <property type="match status" value="1"/>
</dbReference>
<protein>
    <recommendedName>
        <fullName evidence="3">histidine kinase</fullName>
        <ecNumber evidence="3">2.7.13.3</ecNumber>
    </recommendedName>
</protein>
<keyword evidence="9" id="KW-0418">Kinase</keyword>
<evidence type="ECO:0000256" key="7">
    <source>
        <dbReference type="ARBA" id="ARBA00022692"/>
    </source>
</evidence>
<keyword evidence="12" id="KW-0902">Two-component regulatory system</keyword>
<dbReference type="PROSITE" id="PS50109">
    <property type="entry name" value="HIS_KIN"/>
    <property type="match status" value="1"/>
</dbReference>
<dbReference type="Gene3D" id="6.10.340.10">
    <property type="match status" value="1"/>
</dbReference>
<dbReference type="CDD" id="cd06225">
    <property type="entry name" value="HAMP"/>
    <property type="match status" value="1"/>
</dbReference>
<dbReference type="SUPFAM" id="SSF158472">
    <property type="entry name" value="HAMP domain-like"/>
    <property type="match status" value="1"/>
</dbReference>
<dbReference type="GO" id="GO:0000156">
    <property type="term" value="F:phosphorelay response regulator activity"/>
    <property type="evidence" value="ECO:0007669"/>
    <property type="project" value="TreeGrafter"/>
</dbReference>
<organism evidence="18 19">
    <name type="scientific">Marimonas arenosa</name>
    <dbReference type="NCBI Taxonomy" id="1795305"/>
    <lineage>
        <taxon>Bacteria</taxon>
        <taxon>Pseudomonadati</taxon>
        <taxon>Pseudomonadota</taxon>
        <taxon>Alphaproteobacteria</taxon>
        <taxon>Rhodobacterales</taxon>
        <taxon>Paracoccaceae</taxon>
        <taxon>Marimonas</taxon>
    </lineage>
</organism>
<dbReference type="Gene3D" id="3.30.450.20">
    <property type="entry name" value="PAS domain"/>
    <property type="match status" value="1"/>
</dbReference>
<gene>
    <name evidence="18" type="ORF">NO357_03290</name>
</gene>
<keyword evidence="4" id="KW-1003">Cell membrane</keyword>
<dbReference type="Gene3D" id="3.30.450.290">
    <property type="match status" value="1"/>
</dbReference>
<dbReference type="PROSITE" id="PS50885">
    <property type="entry name" value="HAMP"/>
    <property type="match status" value="1"/>
</dbReference>
<dbReference type="InterPro" id="IPR013656">
    <property type="entry name" value="PAS_4"/>
</dbReference>
<keyword evidence="8" id="KW-0547">Nucleotide-binding</keyword>
<keyword evidence="7 14" id="KW-0812">Transmembrane</keyword>
<dbReference type="InterPro" id="IPR003660">
    <property type="entry name" value="HAMP_dom"/>
</dbReference>
<dbReference type="PRINTS" id="PR00344">
    <property type="entry name" value="BCTRLSENSOR"/>
</dbReference>
<evidence type="ECO:0000256" key="11">
    <source>
        <dbReference type="ARBA" id="ARBA00022989"/>
    </source>
</evidence>
<dbReference type="GO" id="GO:0030295">
    <property type="term" value="F:protein kinase activator activity"/>
    <property type="evidence" value="ECO:0007669"/>
    <property type="project" value="TreeGrafter"/>
</dbReference>
<feature type="domain" description="Histidine kinase" evidence="15">
    <location>
        <begin position="414"/>
        <end position="623"/>
    </location>
</feature>
<evidence type="ECO:0000256" key="9">
    <source>
        <dbReference type="ARBA" id="ARBA00022777"/>
    </source>
</evidence>
<evidence type="ECO:0000256" key="8">
    <source>
        <dbReference type="ARBA" id="ARBA00022741"/>
    </source>
</evidence>
<dbReference type="AlphaFoldDB" id="A0AAE4B356"/>
<keyword evidence="6" id="KW-0808">Transferase</keyword>
<evidence type="ECO:0000259" key="15">
    <source>
        <dbReference type="PROSITE" id="PS50109"/>
    </source>
</evidence>
<evidence type="ECO:0000256" key="14">
    <source>
        <dbReference type="SAM" id="Phobius"/>
    </source>
</evidence>
<evidence type="ECO:0000256" key="2">
    <source>
        <dbReference type="ARBA" id="ARBA00004651"/>
    </source>
</evidence>
<dbReference type="InterPro" id="IPR035965">
    <property type="entry name" value="PAS-like_dom_sf"/>
</dbReference>
<dbReference type="EC" id="2.7.13.3" evidence="3"/>
<dbReference type="InterPro" id="IPR003594">
    <property type="entry name" value="HATPase_dom"/>
</dbReference>
<keyword evidence="11 14" id="KW-1133">Transmembrane helix</keyword>
<keyword evidence="19" id="KW-1185">Reference proteome</keyword>
<dbReference type="GO" id="GO:0005524">
    <property type="term" value="F:ATP binding"/>
    <property type="evidence" value="ECO:0007669"/>
    <property type="project" value="UniProtKB-KW"/>
</dbReference>
<comment type="caution">
    <text evidence="18">The sequence shown here is derived from an EMBL/GenBank/DDBJ whole genome shotgun (WGS) entry which is preliminary data.</text>
</comment>
<evidence type="ECO:0000256" key="5">
    <source>
        <dbReference type="ARBA" id="ARBA00022553"/>
    </source>
</evidence>
<dbReference type="GO" id="GO:0007234">
    <property type="term" value="P:osmosensory signaling via phosphorelay pathway"/>
    <property type="evidence" value="ECO:0007669"/>
    <property type="project" value="TreeGrafter"/>
</dbReference>
<dbReference type="SMART" id="SM00388">
    <property type="entry name" value="HisKA"/>
    <property type="match status" value="1"/>
</dbReference>
<keyword evidence="13 14" id="KW-0472">Membrane</keyword>
<dbReference type="InterPro" id="IPR036890">
    <property type="entry name" value="HATPase_C_sf"/>
</dbReference>
<dbReference type="GO" id="GO:0005886">
    <property type="term" value="C:plasma membrane"/>
    <property type="evidence" value="ECO:0007669"/>
    <property type="project" value="UniProtKB-SubCell"/>
</dbReference>
<comment type="catalytic activity">
    <reaction evidence="1">
        <text>ATP + protein L-histidine = ADP + protein N-phospho-L-histidine.</text>
        <dbReference type="EC" id="2.7.13.3"/>
    </reaction>
</comment>
<dbReference type="PANTHER" id="PTHR42878:SF7">
    <property type="entry name" value="SENSOR HISTIDINE KINASE GLRK"/>
    <property type="match status" value="1"/>
</dbReference>
<dbReference type="EMBL" id="JANHAX010000001">
    <property type="protein sequence ID" value="MDQ2088925.1"/>
    <property type="molecule type" value="Genomic_DNA"/>
</dbReference>
<feature type="transmembrane region" description="Helical" evidence="14">
    <location>
        <begin position="23"/>
        <end position="42"/>
    </location>
</feature>
<dbReference type="PROSITE" id="PS50112">
    <property type="entry name" value="PAS"/>
    <property type="match status" value="1"/>
</dbReference>
<dbReference type="GO" id="GO:0000155">
    <property type="term" value="F:phosphorelay sensor kinase activity"/>
    <property type="evidence" value="ECO:0007669"/>
    <property type="project" value="InterPro"/>
</dbReference>
<dbReference type="InterPro" id="IPR004358">
    <property type="entry name" value="Sig_transdc_His_kin-like_C"/>
</dbReference>
<dbReference type="RefSeq" id="WP_306734184.1">
    <property type="nucleotide sequence ID" value="NZ_JANHAX010000001.1"/>
</dbReference>
<dbReference type="SMART" id="SM00304">
    <property type="entry name" value="HAMP"/>
    <property type="match status" value="1"/>
</dbReference>
<dbReference type="Proteomes" id="UP001226762">
    <property type="component" value="Unassembled WGS sequence"/>
</dbReference>
<dbReference type="PANTHER" id="PTHR42878">
    <property type="entry name" value="TWO-COMPONENT HISTIDINE KINASE"/>
    <property type="match status" value="1"/>
</dbReference>
<evidence type="ECO:0000256" key="6">
    <source>
        <dbReference type="ARBA" id="ARBA00022679"/>
    </source>
</evidence>
<reference evidence="18" key="1">
    <citation type="submission" date="2022-07" db="EMBL/GenBank/DDBJ databases">
        <authorList>
            <person name="Otstavnykh N."/>
            <person name="Isaeva M."/>
            <person name="Bystritskaya E."/>
        </authorList>
    </citation>
    <scope>NUCLEOTIDE SEQUENCE</scope>
    <source>
        <strain evidence="18">KCTC 52189</strain>
    </source>
</reference>
<dbReference type="InterPro" id="IPR000014">
    <property type="entry name" value="PAS"/>
</dbReference>
<sequence length="627" mass="68096">MNEEVARWCGVRHWIRGSLQRQLAVVAALLILVASGIFLLVVTQQYKSSILRVQEQASMNVNLLLQSALENAMIKRDLEGLQDIVARLGAQDNVTGVMIANPQGEIRFSSYPDQVFKTLSDDAFSRARRTGERQAGFRELDTGEQVLRSINPVRNKPRCKECHGAALEHPINGLLIVDYDASNVGDFVWRGALMLAGLGIAVLVFLEAGLWLAIYRLILTRLNRLAATTRALAAGDLSVRTGADGADELAQLGAGFDEMATRLETNVEDLRTAQVALQTLIDAIPDGVRVIDQDFQIVMANNAYCRQIGADAETIEGQLCYASSHKRDRPCVPTLVCCPVEQVLRQGQSGLTCGHTHVDAEGTDLSVEISAAAVTLRIDGRDQRCVVESIRDMESDLSISQKQRLAEMGSLAAGIAHEVHNPLSSISLVLKSLKSQDTLSEEMKQLVQIAETEIGNCQSITESLLRLSALPQGEQELVDMAPVIHDTASLLNFEAKQAGVAIVKTIDGRPRVLARDSDIRNLVFNLALNAIHAMPSGGELRFVCRAEDERVRLEVIDTGVGISRRDQAKILLPFWTRRADGSRGRGLGLAICSSIVKHLGGSLTFTSQVGVGTRFTVDLPNAGEGSA</sequence>
<evidence type="ECO:0000259" key="17">
    <source>
        <dbReference type="PROSITE" id="PS50885"/>
    </source>
</evidence>
<dbReference type="InterPro" id="IPR029151">
    <property type="entry name" value="Sensor-like_sf"/>
</dbReference>
<dbReference type="SUPFAM" id="SSF47384">
    <property type="entry name" value="Homodimeric domain of signal transducing histidine kinase"/>
    <property type="match status" value="1"/>
</dbReference>
<evidence type="ECO:0000256" key="4">
    <source>
        <dbReference type="ARBA" id="ARBA00022475"/>
    </source>
</evidence>
<evidence type="ECO:0000256" key="13">
    <source>
        <dbReference type="ARBA" id="ARBA00023136"/>
    </source>
</evidence>
<dbReference type="CDD" id="cd00082">
    <property type="entry name" value="HisKA"/>
    <property type="match status" value="1"/>
</dbReference>
<dbReference type="SUPFAM" id="SSF103190">
    <property type="entry name" value="Sensory domain-like"/>
    <property type="match status" value="1"/>
</dbReference>
<evidence type="ECO:0000256" key="1">
    <source>
        <dbReference type="ARBA" id="ARBA00000085"/>
    </source>
</evidence>
<dbReference type="Gene3D" id="1.10.287.130">
    <property type="match status" value="1"/>
</dbReference>
<evidence type="ECO:0000256" key="3">
    <source>
        <dbReference type="ARBA" id="ARBA00012438"/>
    </source>
</evidence>